<proteinExistence type="predicted"/>
<dbReference type="AlphaFoldDB" id="A0A919JZB4"/>
<accession>A0A919JZB4</accession>
<dbReference type="RefSeq" id="WP_203782721.1">
    <property type="nucleotide sequence ID" value="NZ_BOMV01000046.1"/>
</dbReference>
<gene>
    <name evidence="2" type="ORF">Ari01nite_39290</name>
</gene>
<dbReference type="InterPro" id="IPR037883">
    <property type="entry name" value="Knr4/Smi1-like_sf"/>
</dbReference>
<reference evidence="2" key="1">
    <citation type="submission" date="2021-01" db="EMBL/GenBank/DDBJ databases">
        <title>Whole genome shotgun sequence of Actinoplanes rishiriensis NBRC 108556.</title>
        <authorList>
            <person name="Komaki H."/>
            <person name="Tamura T."/>
        </authorList>
    </citation>
    <scope>NUCLEOTIDE SEQUENCE</scope>
    <source>
        <strain evidence="2">NBRC 108556</strain>
    </source>
</reference>
<dbReference type="Pfam" id="PF09346">
    <property type="entry name" value="SMI1_KNR4"/>
    <property type="match status" value="1"/>
</dbReference>
<evidence type="ECO:0000313" key="2">
    <source>
        <dbReference type="EMBL" id="GIE96464.1"/>
    </source>
</evidence>
<dbReference type="SUPFAM" id="SSF160631">
    <property type="entry name" value="SMI1/KNR4-like"/>
    <property type="match status" value="1"/>
</dbReference>
<name>A0A919JZB4_9ACTN</name>
<dbReference type="Proteomes" id="UP000636960">
    <property type="component" value="Unassembled WGS sequence"/>
</dbReference>
<dbReference type="EMBL" id="BOMV01000046">
    <property type="protein sequence ID" value="GIE96464.1"/>
    <property type="molecule type" value="Genomic_DNA"/>
</dbReference>
<keyword evidence="3" id="KW-1185">Reference proteome</keyword>
<protein>
    <recommendedName>
        <fullName evidence="1">Knr4/Smi1-like domain-containing protein</fullName>
    </recommendedName>
</protein>
<evidence type="ECO:0000259" key="1">
    <source>
        <dbReference type="Pfam" id="PF09346"/>
    </source>
</evidence>
<comment type="caution">
    <text evidence="2">The sequence shown here is derived from an EMBL/GenBank/DDBJ whole genome shotgun (WGS) entry which is preliminary data.</text>
</comment>
<sequence>MIEDEGLNRLETAWRSQGAPIADNLAAGLPAAEIDAYEVEHGLVLPAELRQWWGWHDGAVTGKASGGPSAVGAGPWTLMSLAEALDERSFQLDMNDRPFDPDDWDGEWSPSFLPVVTVGNAWLFADLSASDGDRAPIHLWGHAPDNIFAVAAPSWADVVTTWTRTIEAGVFTWSPAEGRWVQAGAVPPELRPLL</sequence>
<feature type="domain" description="Knr4/Smi1-like" evidence="1">
    <location>
        <begin position="30"/>
        <end position="152"/>
    </location>
</feature>
<evidence type="ECO:0000313" key="3">
    <source>
        <dbReference type="Proteomes" id="UP000636960"/>
    </source>
</evidence>
<dbReference type="InterPro" id="IPR018958">
    <property type="entry name" value="Knr4/Smi1-like_dom"/>
</dbReference>
<organism evidence="2 3">
    <name type="scientific">Paractinoplanes rishiriensis</name>
    <dbReference type="NCBI Taxonomy" id="1050105"/>
    <lineage>
        <taxon>Bacteria</taxon>
        <taxon>Bacillati</taxon>
        <taxon>Actinomycetota</taxon>
        <taxon>Actinomycetes</taxon>
        <taxon>Micromonosporales</taxon>
        <taxon>Micromonosporaceae</taxon>
        <taxon>Paractinoplanes</taxon>
    </lineage>
</organism>